<name>K7RJV5_ACIA4</name>
<keyword evidence="1" id="KW-0472">Membrane</keyword>
<evidence type="ECO:0000313" key="2">
    <source>
        <dbReference type="EMBL" id="AFV88184.1"/>
    </source>
</evidence>
<evidence type="ECO:0000256" key="1">
    <source>
        <dbReference type="SAM" id="Phobius"/>
    </source>
</evidence>
<keyword evidence="1" id="KW-0812">Transmembrane</keyword>
<dbReference type="HOGENOM" id="CLU_3171869_0_0_11"/>
<reference evidence="2 3" key="1">
    <citation type="journal article" date="2012" name="BMC Genomics">
        <title>The genome sequence of Propionibacterium acidipropionici provides insights into its biotechnological and industrial potential.</title>
        <authorList>
            <person name="Parizzi L.P."/>
            <person name="Grassi M.C."/>
            <person name="Llerena L.A."/>
            <person name="Carazzolle M.F."/>
            <person name="Queiroz V.L."/>
            <person name="Lunardi I."/>
            <person name="Zeidler A.F."/>
            <person name="Teixeira P.J."/>
            <person name="Mieczkowski P."/>
            <person name="Rincones J."/>
            <person name="Pereira G.A."/>
        </authorList>
    </citation>
    <scope>NUCLEOTIDE SEQUENCE [LARGE SCALE GENOMIC DNA]</scope>
    <source>
        <strain evidence="3">ATCC 4875 / DSM 20272 / JCM 6432 / NBRC 12425 / NCIMB 8070</strain>
    </source>
</reference>
<dbReference type="PATRIC" id="fig|1171373.8.peg.335"/>
<protein>
    <submittedName>
        <fullName evidence="2">Uncharacterized protein</fullName>
    </submittedName>
</protein>
<dbReference type="KEGG" id="pbo:PACID_03350"/>
<sequence>MSETTEQTQCGRRCCGAPVGFWIGVAAVAVAAAMSPRVFDRIWSRHH</sequence>
<dbReference type="STRING" id="1171373.PACID_03350"/>
<dbReference type="EMBL" id="CP003493">
    <property type="protein sequence ID" value="AFV88184.1"/>
    <property type="molecule type" value="Genomic_DNA"/>
</dbReference>
<dbReference type="RefSeq" id="WP_015069101.1">
    <property type="nucleotide sequence ID" value="NC_019395.1"/>
</dbReference>
<accession>K7RJV5</accession>
<proteinExistence type="predicted"/>
<feature type="transmembrane region" description="Helical" evidence="1">
    <location>
        <begin position="20"/>
        <end position="39"/>
    </location>
</feature>
<organism evidence="2 3">
    <name type="scientific">Acidipropionibacterium acidipropionici (strain ATCC 4875 / DSM 20272 / JCM 6432 / NBRC 12425 / NCIMB 8070 / 4)</name>
    <name type="common">Propionibacterium acidipropionici</name>
    <dbReference type="NCBI Taxonomy" id="1171373"/>
    <lineage>
        <taxon>Bacteria</taxon>
        <taxon>Bacillati</taxon>
        <taxon>Actinomycetota</taxon>
        <taxon>Actinomycetes</taxon>
        <taxon>Propionibacteriales</taxon>
        <taxon>Propionibacteriaceae</taxon>
        <taxon>Acidipropionibacterium</taxon>
    </lineage>
</organism>
<evidence type="ECO:0000313" key="3">
    <source>
        <dbReference type="Proteomes" id="UP000000214"/>
    </source>
</evidence>
<keyword evidence="1" id="KW-1133">Transmembrane helix</keyword>
<dbReference type="AlphaFoldDB" id="K7RJV5"/>
<dbReference type="Proteomes" id="UP000000214">
    <property type="component" value="Chromosome"/>
</dbReference>
<gene>
    <name evidence="2" type="ordered locus">PACID_03350</name>
</gene>